<dbReference type="GO" id="GO:0015938">
    <property type="term" value="P:coenzyme A catabolic process"/>
    <property type="evidence" value="ECO:0007669"/>
    <property type="project" value="TreeGrafter"/>
</dbReference>
<evidence type="ECO:0000256" key="5">
    <source>
        <dbReference type="ARBA" id="ARBA00022801"/>
    </source>
</evidence>
<dbReference type="InterPro" id="IPR000086">
    <property type="entry name" value="NUDIX_hydrolase_dom"/>
</dbReference>
<dbReference type="GO" id="GO:0000287">
    <property type="term" value="F:magnesium ion binding"/>
    <property type="evidence" value="ECO:0007669"/>
    <property type="project" value="InterPro"/>
</dbReference>
<evidence type="ECO:0000256" key="6">
    <source>
        <dbReference type="ARBA" id="ARBA00022842"/>
    </source>
</evidence>
<sequence>MLSKDMVKTRLQQYNTSDGDRYRGHPLGTAAVLVPLLYKDGDLHVLLTVRSSEVRSHKGDVCFPGGKTDPEDKDSTHTALRESEEEIKLPPEDVDVLARISPIPARDGMLVTPVIGFIPDSFKATPNNEVADVFTMPLENFLQTEGHSDEEISWKGIPATLHYFQYKTNGKTFVTWGFTAMVAMIVAAVIYKRTPDFDLENSMDSYIESVRDARSKLYATRNSSKM</sequence>
<evidence type="ECO:0000313" key="10">
    <source>
        <dbReference type="EMBL" id="CAH1248085.1"/>
    </source>
</evidence>
<protein>
    <submittedName>
        <fullName evidence="10">NUDT8 protein</fullName>
    </submittedName>
</protein>
<dbReference type="CDD" id="cd03426">
    <property type="entry name" value="NUDIX_CoAse_Nudt7"/>
    <property type="match status" value="1"/>
</dbReference>
<dbReference type="PROSITE" id="PS01293">
    <property type="entry name" value="NUDIX_COA"/>
    <property type="match status" value="1"/>
</dbReference>
<dbReference type="InterPro" id="IPR045121">
    <property type="entry name" value="CoAse"/>
</dbReference>
<dbReference type="GO" id="GO:0009132">
    <property type="term" value="P:nucleoside diphosphate metabolic process"/>
    <property type="evidence" value="ECO:0007669"/>
    <property type="project" value="InterPro"/>
</dbReference>
<evidence type="ECO:0000256" key="1">
    <source>
        <dbReference type="ARBA" id="ARBA00001936"/>
    </source>
</evidence>
<dbReference type="InterPro" id="IPR000059">
    <property type="entry name" value="NUDIX_hydrolase_NudL_CS"/>
</dbReference>
<evidence type="ECO:0000256" key="4">
    <source>
        <dbReference type="ARBA" id="ARBA00022723"/>
    </source>
</evidence>
<organism evidence="10 11">
    <name type="scientific">Branchiostoma lanceolatum</name>
    <name type="common">Common lancelet</name>
    <name type="synonym">Amphioxus lanceolatum</name>
    <dbReference type="NCBI Taxonomy" id="7740"/>
    <lineage>
        <taxon>Eukaryota</taxon>
        <taxon>Metazoa</taxon>
        <taxon>Chordata</taxon>
        <taxon>Cephalochordata</taxon>
        <taxon>Leptocardii</taxon>
        <taxon>Amphioxiformes</taxon>
        <taxon>Branchiostomatidae</taxon>
        <taxon>Branchiostoma</taxon>
    </lineage>
</organism>
<evidence type="ECO:0000256" key="2">
    <source>
        <dbReference type="ARBA" id="ARBA00001946"/>
    </source>
</evidence>
<dbReference type="Gene3D" id="3.90.79.10">
    <property type="entry name" value="Nucleoside Triphosphate Pyrophosphohydrolase"/>
    <property type="match status" value="1"/>
</dbReference>
<keyword evidence="5" id="KW-0378">Hydrolase</keyword>
<dbReference type="PROSITE" id="PS51462">
    <property type="entry name" value="NUDIX"/>
    <property type="match status" value="1"/>
</dbReference>
<evidence type="ECO:0000259" key="9">
    <source>
        <dbReference type="PROSITE" id="PS51462"/>
    </source>
</evidence>
<keyword evidence="11" id="KW-1185">Reference proteome</keyword>
<dbReference type="FunFam" id="3.90.79.10:FF:000036">
    <property type="entry name" value="Nudix hydrolase 11"/>
    <property type="match status" value="1"/>
</dbReference>
<dbReference type="GO" id="GO:0090407">
    <property type="term" value="P:organophosphate biosynthetic process"/>
    <property type="evidence" value="ECO:0007669"/>
    <property type="project" value="UniProtKB-ARBA"/>
</dbReference>
<comment type="similarity">
    <text evidence="3">Belongs to the Nudix hydrolase family. PCD1 subfamily.</text>
</comment>
<keyword evidence="7" id="KW-0464">Manganese</keyword>
<dbReference type="GO" id="GO:0008893">
    <property type="term" value="F:guanosine-3',5'-bis(diphosphate) 3'-diphosphatase activity"/>
    <property type="evidence" value="ECO:0007669"/>
    <property type="project" value="UniProtKB-ARBA"/>
</dbReference>
<accession>A0A8J9Z5M2</accession>
<keyword evidence="8" id="KW-0472">Membrane</keyword>
<name>A0A8J9Z5M2_BRALA</name>
<evidence type="ECO:0000256" key="3">
    <source>
        <dbReference type="ARBA" id="ARBA00006506"/>
    </source>
</evidence>
<comment type="cofactor">
    <cofactor evidence="2">
        <name>Mg(2+)</name>
        <dbReference type="ChEBI" id="CHEBI:18420"/>
    </cofactor>
</comment>
<evidence type="ECO:0000256" key="8">
    <source>
        <dbReference type="SAM" id="Phobius"/>
    </source>
</evidence>
<feature type="domain" description="Nudix hydrolase" evidence="9">
    <location>
        <begin position="27"/>
        <end position="161"/>
    </location>
</feature>
<dbReference type="GO" id="GO:0030145">
    <property type="term" value="F:manganese ion binding"/>
    <property type="evidence" value="ECO:0007669"/>
    <property type="project" value="InterPro"/>
</dbReference>
<gene>
    <name evidence="10" type="primary">NUDT8</name>
    <name evidence="10" type="ORF">BLAG_LOCUS9539</name>
</gene>
<evidence type="ECO:0000256" key="7">
    <source>
        <dbReference type="ARBA" id="ARBA00023211"/>
    </source>
</evidence>
<dbReference type="EMBL" id="OV696701">
    <property type="protein sequence ID" value="CAH1248085.1"/>
    <property type="molecule type" value="Genomic_DNA"/>
</dbReference>
<dbReference type="GO" id="GO:0010945">
    <property type="term" value="F:coenzyme A diphosphatase activity"/>
    <property type="evidence" value="ECO:0007669"/>
    <property type="project" value="InterPro"/>
</dbReference>
<dbReference type="GO" id="GO:0034654">
    <property type="term" value="P:nucleobase-containing compound biosynthetic process"/>
    <property type="evidence" value="ECO:0007669"/>
    <property type="project" value="UniProtKB-ARBA"/>
</dbReference>
<comment type="cofactor">
    <cofactor evidence="1">
        <name>Mn(2+)</name>
        <dbReference type="ChEBI" id="CHEBI:29035"/>
    </cofactor>
</comment>
<keyword evidence="4" id="KW-0479">Metal-binding</keyword>
<evidence type="ECO:0000313" key="11">
    <source>
        <dbReference type="Proteomes" id="UP000838412"/>
    </source>
</evidence>
<dbReference type="GO" id="GO:0005737">
    <property type="term" value="C:cytoplasm"/>
    <property type="evidence" value="ECO:0007669"/>
    <property type="project" value="UniProtKB-ARBA"/>
</dbReference>
<dbReference type="PANTHER" id="PTHR12992">
    <property type="entry name" value="NUDIX HYDROLASE"/>
    <property type="match status" value="1"/>
</dbReference>
<dbReference type="Pfam" id="PF00293">
    <property type="entry name" value="NUDIX"/>
    <property type="match status" value="1"/>
</dbReference>
<dbReference type="AlphaFoldDB" id="A0A8J9Z5M2"/>
<keyword evidence="8" id="KW-0812">Transmembrane</keyword>
<keyword evidence="8" id="KW-1133">Transmembrane helix</keyword>
<dbReference type="PANTHER" id="PTHR12992:SF24">
    <property type="entry name" value="PEROXISOMAL COENZYME A DIPHOSPHATASE NUDT7"/>
    <property type="match status" value="1"/>
</dbReference>
<feature type="transmembrane region" description="Helical" evidence="8">
    <location>
        <begin position="173"/>
        <end position="191"/>
    </location>
</feature>
<proteinExistence type="inferred from homology"/>
<keyword evidence="6" id="KW-0460">Magnesium</keyword>
<dbReference type="InterPro" id="IPR015797">
    <property type="entry name" value="NUDIX_hydrolase-like_dom_sf"/>
</dbReference>
<reference evidence="10" key="1">
    <citation type="submission" date="2022-01" db="EMBL/GenBank/DDBJ databases">
        <authorList>
            <person name="Braso-Vives M."/>
        </authorList>
    </citation>
    <scope>NUCLEOTIDE SEQUENCE</scope>
</reference>
<dbReference type="Proteomes" id="UP000838412">
    <property type="component" value="Chromosome 16"/>
</dbReference>
<dbReference type="SUPFAM" id="SSF55811">
    <property type="entry name" value="Nudix"/>
    <property type="match status" value="1"/>
</dbReference>